<dbReference type="EC" id="2.7.4.3" evidence="3"/>
<name>A0AAD3E0W9_9CHLO</name>
<keyword evidence="5" id="KW-0547">Nucleotide-binding</keyword>
<dbReference type="PROSITE" id="PS00113">
    <property type="entry name" value="ADENYLATE_KINASE"/>
    <property type="match status" value="1"/>
</dbReference>
<keyword evidence="9" id="KW-1185">Reference proteome</keyword>
<dbReference type="GO" id="GO:0004017">
    <property type="term" value="F:AMP kinase activity"/>
    <property type="evidence" value="ECO:0007669"/>
    <property type="project" value="UniProtKB-EC"/>
</dbReference>
<evidence type="ECO:0000313" key="9">
    <source>
        <dbReference type="Proteomes" id="UP001054857"/>
    </source>
</evidence>
<sequence>VHNIILEASGLIVSLFKTLHPVGHQLVNIMSTATGLLQFRARRGPLSALAAVASLKSALDQLATTGGQAALSTDASPPMINWVFLGPPGVGKGTYATRVAKAFGIPHIATGDLIRAEIATGSDLGAKMKSIVNQGKLLPDEIVQEVLQLRLSKGRQEGERGFLLDGFPRTRAQAEQLLRTTDIGLVLNLGLREEVLVEKCMGRRLCRHCGKNYNIANIYLAPGPEGQPEIVMPPLNPPPECAPHLEVRADDREEVIRHRLEVYKQEAAPVEQFFREAGLLVDFEITSGIPETMPLLMPLLQSYVGRRANERK</sequence>
<dbReference type="Gene3D" id="3.40.50.300">
    <property type="entry name" value="P-loop containing nucleotide triphosphate hydrolases"/>
    <property type="match status" value="1"/>
</dbReference>
<dbReference type="PANTHER" id="PTHR23359">
    <property type="entry name" value="NUCLEOTIDE KINASE"/>
    <property type="match status" value="1"/>
</dbReference>
<dbReference type="InterPro" id="IPR000850">
    <property type="entry name" value="Adenylat/UMP-CMP_kin"/>
</dbReference>
<evidence type="ECO:0000256" key="5">
    <source>
        <dbReference type="ARBA" id="ARBA00022741"/>
    </source>
</evidence>
<comment type="similarity">
    <text evidence="2 7">Belongs to the adenylate kinase family.</text>
</comment>
<accession>A0AAD3E0W9</accession>
<reference evidence="8 9" key="1">
    <citation type="journal article" date="2021" name="Sci. Rep.">
        <title>Genome sequencing of the multicellular alga Astrephomene provides insights into convergent evolution of germ-soma differentiation.</title>
        <authorList>
            <person name="Yamashita S."/>
            <person name="Yamamoto K."/>
            <person name="Matsuzaki R."/>
            <person name="Suzuki S."/>
            <person name="Yamaguchi H."/>
            <person name="Hirooka S."/>
            <person name="Minakuchi Y."/>
            <person name="Miyagishima S."/>
            <person name="Kawachi M."/>
            <person name="Toyoda A."/>
            <person name="Nozaki H."/>
        </authorList>
    </citation>
    <scope>NUCLEOTIDE SEQUENCE [LARGE SCALE GENOMIC DNA]</scope>
    <source>
        <strain evidence="8 9">NIES-4017</strain>
    </source>
</reference>
<comment type="catalytic activity">
    <reaction evidence="1">
        <text>AMP + ATP = 2 ADP</text>
        <dbReference type="Rhea" id="RHEA:12973"/>
        <dbReference type="ChEBI" id="CHEBI:30616"/>
        <dbReference type="ChEBI" id="CHEBI:456215"/>
        <dbReference type="ChEBI" id="CHEBI:456216"/>
        <dbReference type="EC" id="2.7.4.3"/>
    </reaction>
</comment>
<dbReference type="HAMAP" id="MF_00235">
    <property type="entry name" value="Adenylate_kinase_Adk"/>
    <property type="match status" value="1"/>
</dbReference>
<dbReference type="InterPro" id="IPR027417">
    <property type="entry name" value="P-loop_NTPase"/>
</dbReference>
<dbReference type="EMBL" id="BMAR01000053">
    <property type="protein sequence ID" value="GFR51656.1"/>
    <property type="molecule type" value="Genomic_DNA"/>
</dbReference>
<keyword evidence="4 7" id="KW-0808">Transferase</keyword>
<evidence type="ECO:0000256" key="4">
    <source>
        <dbReference type="ARBA" id="ARBA00022679"/>
    </source>
</evidence>
<dbReference type="InterPro" id="IPR033690">
    <property type="entry name" value="Adenylat_kinase_CS"/>
</dbReference>
<keyword evidence="6 7" id="KW-0418">Kinase</keyword>
<dbReference type="GO" id="GO:0005524">
    <property type="term" value="F:ATP binding"/>
    <property type="evidence" value="ECO:0007669"/>
    <property type="project" value="InterPro"/>
</dbReference>
<dbReference type="Pfam" id="PF00406">
    <property type="entry name" value="ADK"/>
    <property type="match status" value="1"/>
</dbReference>
<evidence type="ECO:0000313" key="8">
    <source>
        <dbReference type="EMBL" id="GFR51656.1"/>
    </source>
</evidence>
<comment type="caution">
    <text evidence="8">The sequence shown here is derived from an EMBL/GenBank/DDBJ whole genome shotgun (WGS) entry which is preliminary data.</text>
</comment>
<evidence type="ECO:0000256" key="3">
    <source>
        <dbReference type="ARBA" id="ARBA00012955"/>
    </source>
</evidence>
<dbReference type="AlphaFoldDB" id="A0AAD3E0W9"/>
<evidence type="ECO:0000256" key="2">
    <source>
        <dbReference type="ARBA" id="ARBA00007220"/>
    </source>
</evidence>
<gene>
    <name evidence="8" type="ORF">Agub_g14089</name>
</gene>
<dbReference type="InterPro" id="IPR006259">
    <property type="entry name" value="Adenyl_kin_sub"/>
</dbReference>
<feature type="non-terminal residue" evidence="8">
    <location>
        <position position="312"/>
    </location>
</feature>
<dbReference type="CDD" id="cd01428">
    <property type="entry name" value="ADK"/>
    <property type="match status" value="1"/>
</dbReference>
<organism evidence="8 9">
    <name type="scientific">Astrephomene gubernaculifera</name>
    <dbReference type="NCBI Taxonomy" id="47775"/>
    <lineage>
        <taxon>Eukaryota</taxon>
        <taxon>Viridiplantae</taxon>
        <taxon>Chlorophyta</taxon>
        <taxon>core chlorophytes</taxon>
        <taxon>Chlorophyceae</taxon>
        <taxon>CS clade</taxon>
        <taxon>Chlamydomonadales</taxon>
        <taxon>Astrephomenaceae</taxon>
        <taxon>Astrephomene</taxon>
    </lineage>
</organism>
<dbReference type="SUPFAM" id="SSF52540">
    <property type="entry name" value="P-loop containing nucleoside triphosphate hydrolases"/>
    <property type="match status" value="1"/>
</dbReference>
<dbReference type="PRINTS" id="PR00094">
    <property type="entry name" value="ADENYLTKNASE"/>
</dbReference>
<protein>
    <recommendedName>
        <fullName evidence="3">adenylate kinase</fullName>
        <ecNumber evidence="3">2.7.4.3</ecNumber>
    </recommendedName>
</protein>
<dbReference type="NCBIfam" id="TIGR01351">
    <property type="entry name" value="adk"/>
    <property type="match status" value="1"/>
</dbReference>
<evidence type="ECO:0000256" key="6">
    <source>
        <dbReference type="ARBA" id="ARBA00022777"/>
    </source>
</evidence>
<evidence type="ECO:0000256" key="1">
    <source>
        <dbReference type="ARBA" id="ARBA00000582"/>
    </source>
</evidence>
<dbReference type="Proteomes" id="UP001054857">
    <property type="component" value="Unassembled WGS sequence"/>
</dbReference>
<evidence type="ECO:0000256" key="7">
    <source>
        <dbReference type="RuleBase" id="RU003330"/>
    </source>
</evidence>
<proteinExistence type="inferred from homology"/>